<comment type="caution">
    <text evidence="2">The sequence shown here is derived from an EMBL/GenBank/DDBJ whole genome shotgun (WGS) entry which is preliminary data.</text>
</comment>
<dbReference type="PROSITE" id="PS01124">
    <property type="entry name" value="HTH_ARAC_FAMILY_2"/>
    <property type="match status" value="1"/>
</dbReference>
<evidence type="ECO:0000313" key="2">
    <source>
        <dbReference type="EMBL" id="KFF24321.1"/>
    </source>
</evidence>
<dbReference type="RefSeq" id="WP_034748731.1">
    <property type="nucleotide sequence ID" value="NZ_JPRI01000009.1"/>
</dbReference>
<dbReference type="Proteomes" id="UP000028719">
    <property type="component" value="Unassembled WGS sequence"/>
</dbReference>
<dbReference type="InterPro" id="IPR018060">
    <property type="entry name" value="HTH_AraC"/>
</dbReference>
<dbReference type="SMART" id="SM00342">
    <property type="entry name" value="HTH_ARAC"/>
    <property type="match status" value="1"/>
</dbReference>
<accession>A0ABR4UI46</accession>
<dbReference type="Gene3D" id="1.10.10.60">
    <property type="entry name" value="Homeodomain-like"/>
    <property type="match status" value="1"/>
</dbReference>
<dbReference type="Pfam" id="PF20240">
    <property type="entry name" value="DUF6597"/>
    <property type="match status" value="1"/>
</dbReference>
<name>A0ABR4UI46_9FLAO</name>
<dbReference type="Pfam" id="PF12833">
    <property type="entry name" value="HTH_18"/>
    <property type="match status" value="1"/>
</dbReference>
<proteinExistence type="predicted"/>
<protein>
    <recommendedName>
        <fullName evidence="1">HTH araC/xylS-type domain-containing protein</fullName>
    </recommendedName>
</protein>
<gene>
    <name evidence="2" type="ORF">IW16_20840</name>
</gene>
<keyword evidence="3" id="KW-1185">Reference proteome</keyword>
<evidence type="ECO:0000259" key="1">
    <source>
        <dbReference type="PROSITE" id="PS01124"/>
    </source>
</evidence>
<dbReference type="InterPro" id="IPR046532">
    <property type="entry name" value="DUF6597"/>
</dbReference>
<reference evidence="2 3" key="1">
    <citation type="submission" date="2014-07" db="EMBL/GenBank/DDBJ databases">
        <title>Genome of Chryseobacterium vrystaatense LMG 22846.</title>
        <authorList>
            <person name="Pipes S.E."/>
            <person name="Stropko S.J."/>
            <person name="Newman J.D."/>
        </authorList>
    </citation>
    <scope>NUCLEOTIDE SEQUENCE [LARGE SCALE GENOMIC DNA]</scope>
    <source>
        <strain evidence="2 3">LMG 22846</strain>
    </source>
</reference>
<sequence>MEITIYKPLSPLLKAYIDCFYILTRQPEELPNTYLTFPSMHHIVCLYADAVTEINNELISIHHEPNGILQSRIVGKFSKAVCARYEGPISEITTLFKPLAVNAFLPSPLKDFVNGHFSVFNPYPDFLPAMRKIQDIPILSEKVEAMEAYWISKYQGFQHPFLPAILDEMTNSEAQERSITAICKSHAISRQTLHQHFDRYLCKTPSEFRKTIRFRRAINTHRLDIDQHSLTTLSLLADYFDQSHMIRDFKELTGYTPKYFFNRISHLGDGSVNWLFL</sequence>
<evidence type="ECO:0000313" key="3">
    <source>
        <dbReference type="Proteomes" id="UP000028719"/>
    </source>
</evidence>
<organism evidence="2 3">
    <name type="scientific">Chryseobacterium vrystaatense</name>
    <dbReference type="NCBI Taxonomy" id="307480"/>
    <lineage>
        <taxon>Bacteria</taxon>
        <taxon>Pseudomonadati</taxon>
        <taxon>Bacteroidota</taxon>
        <taxon>Flavobacteriia</taxon>
        <taxon>Flavobacteriales</taxon>
        <taxon>Weeksellaceae</taxon>
        <taxon>Chryseobacterium group</taxon>
        <taxon>Chryseobacterium</taxon>
    </lineage>
</organism>
<feature type="domain" description="HTH araC/xylS-type" evidence="1">
    <location>
        <begin position="163"/>
        <end position="263"/>
    </location>
</feature>
<dbReference type="EMBL" id="JPRI01000009">
    <property type="protein sequence ID" value="KFF24321.1"/>
    <property type="molecule type" value="Genomic_DNA"/>
</dbReference>